<reference evidence="3 5" key="1">
    <citation type="submission" date="2023-07" db="EMBL/GenBank/DDBJ databases">
        <title>Sorghum-associated microbial communities from plants grown in Nebraska, USA.</title>
        <authorList>
            <person name="Schachtman D."/>
        </authorList>
    </citation>
    <scope>NUCLEOTIDE SEQUENCE</scope>
    <source>
        <strain evidence="3">DS1006</strain>
        <strain evidence="4 5">DS1016</strain>
    </source>
</reference>
<dbReference type="PANTHER" id="PTHR10587:SF134">
    <property type="entry name" value="SECRETED PROTEIN"/>
    <property type="match status" value="1"/>
</dbReference>
<dbReference type="Pfam" id="PF01522">
    <property type="entry name" value="Polysacc_deac_1"/>
    <property type="match status" value="1"/>
</dbReference>
<dbReference type="AlphaFoldDB" id="A0AAW8DF11"/>
<feature type="domain" description="NodB homology" evidence="2">
    <location>
        <begin position="105"/>
        <end position="302"/>
    </location>
</feature>
<dbReference type="InterPro" id="IPR002509">
    <property type="entry name" value="NODB_dom"/>
</dbReference>
<dbReference type="RefSeq" id="WP_284988239.1">
    <property type="nucleotide sequence ID" value="NZ_JAUSRG010000002.1"/>
</dbReference>
<dbReference type="EMBL" id="JAUSRG010000002">
    <property type="protein sequence ID" value="MDP9904006.1"/>
    <property type="molecule type" value="Genomic_DNA"/>
</dbReference>
<dbReference type="Proteomes" id="UP001230951">
    <property type="component" value="Unassembled WGS sequence"/>
</dbReference>
<evidence type="ECO:0000313" key="4">
    <source>
        <dbReference type="EMBL" id="MDQ0179340.1"/>
    </source>
</evidence>
<dbReference type="EMBL" id="JAUSTF010000001">
    <property type="protein sequence ID" value="MDQ0179340.1"/>
    <property type="molecule type" value="Genomic_DNA"/>
</dbReference>
<evidence type="ECO:0000313" key="5">
    <source>
        <dbReference type="Proteomes" id="UP001230951"/>
    </source>
</evidence>
<gene>
    <name evidence="3" type="ORF">J2S90_000952</name>
    <name evidence="4" type="ORF">J2S93_000747</name>
</gene>
<evidence type="ECO:0000256" key="1">
    <source>
        <dbReference type="SAM" id="MobiDB-lite"/>
    </source>
</evidence>
<dbReference type="InterPro" id="IPR006311">
    <property type="entry name" value="TAT_signal"/>
</dbReference>
<dbReference type="InterPro" id="IPR011330">
    <property type="entry name" value="Glyco_hydro/deAcase_b/a-brl"/>
</dbReference>
<dbReference type="SUPFAM" id="SSF88713">
    <property type="entry name" value="Glycoside hydrolase/deacetylase"/>
    <property type="match status" value="1"/>
</dbReference>
<evidence type="ECO:0000259" key="2">
    <source>
        <dbReference type="PROSITE" id="PS51677"/>
    </source>
</evidence>
<dbReference type="PROSITE" id="PS51318">
    <property type="entry name" value="TAT"/>
    <property type="match status" value="1"/>
</dbReference>
<dbReference type="Gene3D" id="3.20.20.370">
    <property type="entry name" value="Glycoside hydrolase/deacetylase"/>
    <property type="match status" value="1"/>
</dbReference>
<dbReference type="Proteomes" id="UP001242995">
    <property type="component" value="Unassembled WGS sequence"/>
</dbReference>
<evidence type="ECO:0000313" key="6">
    <source>
        <dbReference type="Proteomes" id="UP001242995"/>
    </source>
</evidence>
<dbReference type="PANTHER" id="PTHR10587">
    <property type="entry name" value="GLYCOSYL TRANSFERASE-RELATED"/>
    <property type="match status" value="1"/>
</dbReference>
<name>A0AAW8DF11_9MICC</name>
<dbReference type="InterPro" id="IPR050248">
    <property type="entry name" value="Polysacc_deacetylase_ArnD"/>
</dbReference>
<proteinExistence type="predicted"/>
<dbReference type="GO" id="GO:0016810">
    <property type="term" value="F:hydrolase activity, acting on carbon-nitrogen (but not peptide) bonds"/>
    <property type="evidence" value="ECO:0007669"/>
    <property type="project" value="InterPro"/>
</dbReference>
<evidence type="ECO:0000313" key="3">
    <source>
        <dbReference type="EMBL" id="MDP9904006.1"/>
    </source>
</evidence>
<dbReference type="GO" id="GO:0005975">
    <property type="term" value="P:carbohydrate metabolic process"/>
    <property type="evidence" value="ECO:0007669"/>
    <property type="project" value="InterPro"/>
</dbReference>
<accession>A0AAW8DF11</accession>
<organism evidence="3 6">
    <name type="scientific">Arthrobacter bambusae</name>
    <dbReference type="NCBI Taxonomy" id="1338426"/>
    <lineage>
        <taxon>Bacteria</taxon>
        <taxon>Bacillati</taxon>
        <taxon>Actinomycetota</taxon>
        <taxon>Actinomycetes</taxon>
        <taxon>Micrococcales</taxon>
        <taxon>Micrococcaceae</taxon>
        <taxon>Arthrobacter</taxon>
    </lineage>
</organism>
<protein>
    <submittedName>
        <fullName evidence="3">Peptidoglycan/xylan/chitin deacetylase (PgdA/CDA1 family)</fullName>
    </submittedName>
</protein>
<feature type="region of interest" description="Disordered" evidence="1">
    <location>
        <begin position="45"/>
        <end position="74"/>
    </location>
</feature>
<sequence length="310" mass="31644">MGEFQPGGHSSGPSGLPGRRSLLAAAAGLAMTGLAACAQQPAAAPAPRPATVSTPVVDEAGQNPVVPETRPVPPSRSQVVAEFSARKPVEWGLGVPGVVSKTASTHAVLTFDACGGPQGSDCDQRLLKTLRKLNVPATLFVNGRWIKANPGLAAELAADPLFELGNHGFRHQPLSVNGRSAYGIPGTANAGEVYDEIMGNQEVMERLSGKAPRFFRAGTAYYDDVAAAITNALGLVPVSFTVNGDGGATFPAPTVAGEVGKIAAGHGAGQIVISHFNQPAGGTAEGYARALPGLLDRGVTFARLGDTLPL</sequence>
<comment type="caution">
    <text evidence="3">The sequence shown here is derived from an EMBL/GenBank/DDBJ whole genome shotgun (WGS) entry which is preliminary data.</text>
</comment>
<dbReference type="PROSITE" id="PS51677">
    <property type="entry name" value="NODB"/>
    <property type="match status" value="1"/>
</dbReference>
<keyword evidence="5" id="KW-1185">Reference proteome</keyword>